<keyword evidence="2 6" id="KW-0012">Acyltransferase</keyword>
<dbReference type="Gene3D" id="3.40.630.30">
    <property type="match status" value="1"/>
</dbReference>
<evidence type="ECO:0000256" key="2">
    <source>
        <dbReference type="ARBA" id="ARBA00023315"/>
    </source>
</evidence>
<evidence type="ECO:0000313" key="7">
    <source>
        <dbReference type="Proteomes" id="UP000255467"/>
    </source>
</evidence>
<dbReference type="EMBL" id="UGRY01000003">
    <property type="protein sequence ID" value="SUD47457.1"/>
    <property type="molecule type" value="Genomic_DNA"/>
</dbReference>
<comment type="catalytic activity">
    <reaction evidence="3">
        <text>L-methionine sulfoximine + acetyl-CoA = N-acetyl-L-methionine sulfoximine + CoA + H(+)</text>
        <dbReference type="Rhea" id="RHEA:47660"/>
        <dbReference type="ChEBI" id="CHEBI:15378"/>
        <dbReference type="ChEBI" id="CHEBI:57287"/>
        <dbReference type="ChEBI" id="CHEBI:57288"/>
        <dbReference type="ChEBI" id="CHEBI:87826"/>
        <dbReference type="ChEBI" id="CHEBI:87827"/>
    </reaction>
</comment>
<dbReference type="GO" id="GO:0016747">
    <property type="term" value="F:acyltransferase activity, transferring groups other than amino-acyl groups"/>
    <property type="evidence" value="ECO:0007669"/>
    <property type="project" value="InterPro"/>
</dbReference>
<proteinExistence type="predicted"/>
<evidence type="ECO:0000259" key="5">
    <source>
        <dbReference type="PROSITE" id="PS51186"/>
    </source>
</evidence>
<dbReference type="PANTHER" id="PTHR43072:SF23">
    <property type="entry name" value="UPF0039 PROTEIN C11D3.02C"/>
    <property type="match status" value="1"/>
</dbReference>
<dbReference type="Pfam" id="PF00583">
    <property type="entry name" value="Acetyltransf_1"/>
    <property type="match status" value="1"/>
</dbReference>
<dbReference type="Proteomes" id="UP000255467">
    <property type="component" value="Unassembled WGS sequence"/>
</dbReference>
<dbReference type="InterPro" id="IPR016181">
    <property type="entry name" value="Acyl_CoA_acyltransferase"/>
</dbReference>
<name>A0A379JFW6_9NOCA</name>
<dbReference type="InterPro" id="IPR000182">
    <property type="entry name" value="GNAT_dom"/>
</dbReference>
<protein>
    <submittedName>
        <fullName evidence="6">N-acyltransferase YncA</fullName>
        <ecNumber evidence="6">2.3.1.-</ecNumber>
    </submittedName>
</protein>
<accession>A0A379JFW6</accession>
<feature type="domain" description="N-acetyltransferase" evidence="5">
    <location>
        <begin position="15"/>
        <end position="172"/>
    </location>
</feature>
<sequence length="184" mass="19850">MSDAPSPAVLAPADLLVRDARPSDLPEILVIHNHAIAETTAIWDTELADLGERTAWFQARTDAGCPILVAEIDGAVAGYASYGQFRPKSGYRFSVENSVYVSDRFHRRGVATALMSELLARARRGGVHAMIAAIESGNTTSIALHEKFGFAIVGQLPEVGHKFGRWMDLTLMQLVLGDGVTSQS</sequence>
<comment type="catalytic activity">
    <reaction evidence="4">
        <text>L-methionine sulfone + acetyl-CoA = N-acetyl-L-methionine sulfone + CoA + H(+)</text>
        <dbReference type="Rhea" id="RHEA:47656"/>
        <dbReference type="ChEBI" id="CHEBI:15378"/>
        <dbReference type="ChEBI" id="CHEBI:57287"/>
        <dbReference type="ChEBI" id="CHEBI:57288"/>
        <dbReference type="ChEBI" id="CHEBI:87824"/>
        <dbReference type="ChEBI" id="CHEBI:87825"/>
    </reaction>
</comment>
<dbReference type="EC" id="2.3.1.-" evidence="6"/>
<evidence type="ECO:0000256" key="4">
    <source>
        <dbReference type="ARBA" id="ARBA00051334"/>
    </source>
</evidence>
<evidence type="ECO:0000256" key="3">
    <source>
        <dbReference type="ARBA" id="ARBA00050603"/>
    </source>
</evidence>
<dbReference type="SUPFAM" id="SSF55729">
    <property type="entry name" value="Acyl-CoA N-acyltransferases (Nat)"/>
    <property type="match status" value="1"/>
</dbReference>
<dbReference type="FunFam" id="3.40.630.30:FF:000026">
    <property type="entry name" value="Phosphinothricin acetyltransferase"/>
    <property type="match status" value="1"/>
</dbReference>
<dbReference type="PANTHER" id="PTHR43072">
    <property type="entry name" value="N-ACETYLTRANSFERASE"/>
    <property type="match status" value="1"/>
</dbReference>
<organism evidence="6 7">
    <name type="scientific">Nocardia otitidiscaviarum</name>
    <dbReference type="NCBI Taxonomy" id="1823"/>
    <lineage>
        <taxon>Bacteria</taxon>
        <taxon>Bacillati</taxon>
        <taxon>Actinomycetota</taxon>
        <taxon>Actinomycetes</taxon>
        <taxon>Mycobacteriales</taxon>
        <taxon>Nocardiaceae</taxon>
        <taxon>Nocardia</taxon>
    </lineage>
</organism>
<dbReference type="PROSITE" id="PS51186">
    <property type="entry name" value="GNAT"/>
    <property type="match status" value="1"/>
</dbReference>
<dbReference type="STRING" id="1406858.GCA_000710895_00379"/>
<dbReference type="CDD" id="cd04301">
    <property type="entry name" value="NAT_SF"/>
    <property type="match status" value="1"/>
</dbReference>
<reference evidence="6 7" key="1">
    <citation type="submission" date="2018-06" db="EMBL/GenBank/DDBJ databases">
        <authorList>
            <consortium name="Pathogen Informatics"/>
            <person name="Doyle S."/>
        </authorList>
    </citation>
    <scope>NUCLEOTIDE SEQUENCE [LARGE SCALE GENOMIC DNA]</scope>
    <source>
        <strain evidence="6 7">NCTC1934</strain>
    </source>
</reference>
<evidence type="ECO:0000256" key="1">
    <source>
        <dbReference type="ARBA" id="ARBA00022679"/>
    </source>
</evidence>
<dbReference type="AlphaFoldDB" id="A0A379JFW6"/>
<keyword evidence="7" id="KW-1185">Reference proteome</keyword>
<evidence type="ECO:0000313" key="6">
    <source>
        <dbReference type="EMBL" id="SUD47457.1"/>
    </source>
</evidence>
<gene>
    <name evidence="6" type="primary">yncA</name>
    <name evidence="6" type="ORF">NCTC1934_04768</name>
</gene>
<keyword evidence="1 6" id="KW-0808">Transferase</keyword>